<dbReference type="PANTHER" id="PTHR36182:SF1">
    <property type="entry name" value="PROTEIN, PUTATIVE (AFU_ORTHOLOGUE AFUA_6G10930)-RELATED"/>
    <property type="match status" value="1"/>
</dbReference>
<feature type="compositionally biased region" description="Low complexity" evidence="1">
    <location>
        <begin position="1162"/>
        <end position="1177"/>
    </location>
</feature>
<feature type="region of interest" description="Disordered" evidence="1">
    <location>
        <begin position="258"/>
        <end position="380"/>
    </location>
</feature>
<feature type="region of interest" description="Disordered" evidence="1">
    <location>
        <begin position="1197"/>
        <end position="1218"/>
    </location>
</feature>
<feature type="compositionally biased region" description="Polar residues" evidence="1">
    <location>
        <begin position="1324"/>
        <end position="1335"/>
    </location>
</feature>
<dbReference type="PANTHER" id="PTHR36182">
    <property type="entry name" value="PROTEIN, PUTATIVE (AFU_ORTHOLOGUE AFUA_6G10930)-RELATED"/>
    <property type="match status" value="1"/>
</dbReference>
<protein>
    <submittedName>
        <fullName evidence="3">Lytic polysaccharide monooxygenase</fullName>
    </submittedName>
</protein>
<feature type="chain" id="PRO_5025573826" evidence="2">
    <location>
        <begin position="23"/>
        <end position="1427"/>
    </location>
</feature>
<feature type="signal peptide" evidence="2">
    <location>
        <begin position="1"/>
        <end position="22"/>
    </location>
</feature>
<feature type="region of interest" description="Disordered" evidence="1">
    <location>
        <begin position="1292"/>
        <end position="1335"/>
    </location>
</feature>
<dbReference type="GO" id="GO:0004497">
    <property type="term" value="F:monooxygenase activity"/>
    <property type="evidence" value="ECO:0007669"/>
    <property type="project" value="UniProtKB-KW"/>
</dbReference>
<feature type="compositionally biased region" description="Basic and acidic residues" evidence="1">
    <location>
        <begin position="433"/>
        <end position="446"/>
    </location>
</feature>
<feature type="compositionally biased region" description="Pro residues" evidence="1">
    <location>
        <begin position="1303"/>
        <end position="1319"/>
    </location>
</feature>
<keyword evidence="3" id="KW-0503">Monooxygenase</keyword>
<feature type="compositionally biased region" description="Polar residues" evidence="1">
    <location>
        <begin position="295"/>
        <end position="340"/>
    </location>
</feature>
<keyword evidence="3" id="KW-0560">Oxidoreductase</keyword>
<gene>
    <name evidence="3" type="ORF">T440DRAFT_557650</name>
</gene>
<name>A0A6A7AV52_9PLEO</name>
<dbReference type="OrthoDB" id="2342176at2759"/>
<accession>A0A6A7AV52</accession>
<keyword evidence="4" id="KW-1185">Reference proteome</keyword>
<sequence>MVPNVLIRALGAAAFIVPLASAHMQMLIPSPLRDPNSNRKDEPKDYNILTPLHADGSDFACKGYQWNTPWTSVATYEAGQSYEMTLKGSATHGGGSCQLSLSCDGGIHFKVIKSIVGGCPLEKQYPFTIPPEFARTSKATCLFAWTWFNKIGNREMYMNCAVVDIVPKGTRSQRPPTARSAPSLNGRDVTRANAAAQSLLASYPDLFVANLKNVNSCTVKETIEVVFDNPGRAVSFGNGASGSSLPSFKRGMCTGAGLSSADSSAYSSTSSTGGWKESSSSSGGQDWTWKGGDSSGQSTSNSQGDDGQWHGGSQTSQNGAGNNGKWQPQGQTNSNPQQGACTPGAGAQHGTGASSTTKQQDQTQSNLSPVDLNEMGQQPDANVQSDLDAYLAKLYGKGTSKHKRDVEDVIEQSKEDYEDVHQKDVFAEVESQEQAKIHDHSEREAYNNEDPDESYYKENRDFLYHKDYTHLRRTTRQQRWKSYDQRRDEPSTSINEASVANDATAISEATTENHQGAALVFASSQSKSDAAYYAILEKFNSLGDTVFTLIKFASTYLDGPPPPDKYIFAAVSSPNDTITTLKKRASNDYSAKKSSLRAGLLSKLSSLQNEVFKLLQSAEDKVKTSGGVWNKVKRSFMPLVKRQLIIPGIIPATVQNGEPFYFAAPVASEEPGSEPHHVEHHIAYHDNETDAKVEEIACTFNLSLIDRCMSNQAFLSSIPSDQGKAPTTANLLDALQVCASADAECDGNKKSSREDRLAEMNDNCQGIFMTIGHCLLDDQDTKRVWSTLDIGNLTTLKETPLRASLYKCVQKNVFCASEPTSTLLSNQDQEEASPFNPLVRCDITDLKCQEESNAYAAKLIAEMKQQGQNNTTPTNHTKPHNPLIRCNKDDLGCVAHAKLQELKYPSLNQPRILKRQGDGAQEPGAAEALFPSVSHDSLYDGLEDPSTAQPYDWGSIYPDLGQGGSGRVPAVVGPKPVTGWPSPSEDPVYTGGREPPIVGPTPVSDWSAQDEEDTTPIRLPPVVGPTPVSDWSAVNEEVSSDPPYHGGHDNHTLPVPNVTKPYTPPSQVSNTLLKSPSLTPLDAAVPVPSQTDVPAPYNNDKKNLTLGEALKLAFPELVNHKPIGEPIDQPPRYTQPTEDDSWHDGVFPGLLDARQKSPPPTHTHNSTTPSASSSTKPDANDEDVAALFPYFLGPGPAAPPGVTGDWPSPQQTGHPDNLETMPQVINDLGPEEEAQIRAFFSELAKQAQATASSLSTPTPTTPPGNLETMPQVINDLGPQDEAQIHSFFSSLKNSTPIHSPYQTPTPKPTPSTAPLPQHPHNPRQLPQTPQSSSCLTDRNTLSTLLTSYRTALHTPCNTTPYVQVRGANREQMMRDLARECREERRRISSVITVVERVLDGGCEGVGQFVKGIREGVAGARVGGEVGM</sequence>
<proteinExistence type="predicted"/>
<dbReference type="EMBL" id="MU006328">
    <property type="protein sequence ID" value="KAF2847150.1"/>
    <property type="molecule type" value="Genomic_DNA"/>
</dbReference>
<evidence type="ECO:0000256" key="1">
    <source>
        <dbReference type="SAM" id="MobiDB-lite"/>
    </source>
</evidence>
<feature type="region of interest" description="Disordered" evidence="1">
    <location>
        <begin position="1248"/>
        <end position="1267"/>
    </location>
</feature>
<feature type="compositionally biased region" description="Low complexity" evidence="1">
    <location>
        <begin position="258"/>
        <end position="284"/>
    </location>
</feature>
<dbReference type="Gene3D" id="2.70.50.70">
    <property type="match status" value="1"/>
</dbReference>
<reference evidence="3" key="1">
    <citation type="submission" date="2020-01" db="EMBL/GenBank/DDBJ databases">
        <authorList>
            <consortium name="DOE Joint Genome Institute"/>
            <person name="Haridas S."/>
            <person name="Albert R."/>
            <person name="Binder M."/>
            <person name="Bloem J."/>
            <person name="Labutti K."/>
            <person name="Salamov A."/>
            <person name="Andreopoulos B."/>
            <person name="Baker S.E."/>
            <person name="Barry K."/>
            <person name="Bills G."/>
            <person name="Bluhm B.H."/>
            <person name="Cannon C."/>
            <person name="Castanera R."/>
            <person name="Culley D.E."/>
            <person name="Daum C."/>
            <person name="Ezra D."/>
            <person name="Gonzalez J.B."/>
            <person name="Henrissat B."/>
            <person name="Kuo A."/>
            <person name="Liang C."/>
            <person name="Lipzen A."/>
            <person name="Lutzoni F."/>
            <person name="Magnuson J."/>
            <person name="Mondo S."/>
            <person name="Nolan M."/>
            <person name="Ohm R."/>
            <person name="Pangilinan J."/>
            <person name="Park H.-J."/>
            <person name="Ramirez L."/>
            <person name="Alfaro M."/>
            <person name="Sun H."/>
            <person name="Tritt A."/>
            <person name="Yoshinaga Y."/>
            <person name="Zwiers L.-H."/>
            <person name="Turgeon B.G."/>
            <person name="Goodwin S.B."/>
            <person name="Spatafora J.W."/>
            <person name="Crous P.W."/>
            <person name="Grigoriev I.V."/>
        </authorList>
    </citation>
    <scope>NUCLEOTIDE SEQUENCE</scope>
    <source>
        <strain evidence="3">IPT5</strain>
    </source>
</reference>
<evidence type="ECO:0000313" key="4">
    <source>
        <dbReference type="Proteomes" id="UP000799423"/>
    </source>
</evidence>
<feature type="region of interest" description="Disordered" evidence="1">
    <location>
        <begin position="1121"/>
        <end position="1180"/>
    </location>
</feature>
<keyword evidence="2" id="KW-0732">Signal</keyword>
<feature type="region of interest" description="Disordered" evidence="1">
    <location>
        <begin position="430"/>
        <end position="454"/>
    </location>
</feature>
<organism evidence="3 4">
    <name type="scientific">Plenodomus tracheiphilus IPT5</name>
    <dbReference type="NCBI Taxonomy" id="1408161"/>
    <lineage>
        <taxon>Eukaryota</taxon>
        <taxon>Fungi</taxon>
        <taxon>Dikarya</taxon>
        <taxon>Ascomycota</taxon>
        <taxon>Pezizomycotina</taxon>
        <taxon>Dothideomycetes</taxon>
        <taxon>Pleosporomycetidae</taxon>
        <taxon>Pleosporales</taxon>
        <taxon>Pleosporineae</taxon>
        <taxon>Leptosphaeriaceae</taxon>
        <taxon>Plenodomus</taxon>
    </lineage>
</organism>
<feature type="compositionally biased region" description="Low complexity" evidence="1">
    <location>
        <begin position="354"/>
        <end position="365"/>
    </location>
</feature>
<evidence type="ECO:0000256" key="2">
    <source>
        <dbReference type="SAM" id="SignalP"/>
    </source>
</evidence>
<dbReference type="Proteomes" id="UP000799423">
    <property type="component" value="Unassembled WGS sequence"/>
</dbReference>
<evidence type="ECO:0000313" key="3">
    <source>
        <dbReference type="EMBL" id="KAF2847150.1"/>
    </source>
</evidence>